<dbReference type="PROSITE" id="PS50011">
    <property type="entry name" value="PROTEIN_KINASE_DOM"/>
    <property type="match status" value="1"/>
</dbReference>
<dbReference type="PANTHER" id="PTHR47974">
    <property type="entry name" value="OS07G0415500 PROTEIN"/>
    <property type="match status" value="1"/>
</dbReference>
<dbReference type="Pfam" id="PF00954">
    <property type="entry name" value="S_locus_glycop"/>
    <property type="match status" value="1"/>
</dbReference>
<comment type="similarity">
    <text evidence="19">Belongs to the protein kinase superfamily. Ser/Thr protein kinase family.</text>
</comment>
<evidence type="ECO:0000256" key="11">
    <source>
        <dbReference type="ARBA" id="ARBA00022840"/>
    </source>
</evidence>
<evidence type="ECO:0000256" key="2">
    <source>
        <dbReference type="ARBA" id="ARBA00022475"/>
    </source>
</evidence>
<dbReference type="SUPFAM" id="SSF56112">
    <property type="entry name" value="Protein kinase-like (PK-like)"/>
    <property type="match status" value="1"/>
</dbReference>
<proteinExistence type="inferred from homology"/>
<dbReference type="EC" id="2.7.11.1" evidence="19"/>
<evidence type="ECO:0000256" key="18">
    <source>
        <dbReference type="ARBA" id="ARBA00048679"/>
    </source>
</evidence>
<keyword evidence="5 20" id="KW-0812">Transmembrane</keyword>
<evidence type="ECO:0000256" key="17">
    <source>
        <dbReference type="ARBA" id="ARBA00047899"/>
    </source>
</evidence>
<reference evidence="25 26" key="1">
    <citation type="submission" date="2018-10" db="EMBL/GenBank/DDBJ databases">
        <title>A high-quality apple genome assembly.</title>
        <authorList>
            <person name="Hu J."/>
        </authorList>
    </citation>
    <scope>NUCLEOTIDE SEQUENCE [LARGE SCALE GENOMIC DNA]</scope>
    <source>
        <strain evidence="26">cv. HFTH1</strain>
        <tissue evidence="25">Young leaf</tissue>
    </source>
</reference>
<evidence type="ECO:0000256" key="12">
    <source>
        <dbReference type="ARBA" id="ARBA00022989"/>
    </source>
</evidence>
<keyword evidence="10 19" id="KW-0418">Kinase</keyword>
<gene>
    <name evidence="25" type="ORF">DVH24_005043</name>
</gene>
<evidence type="ECO:0000313" key="25">
    <source>
        <dbReference type="EMBL" id="RXH81129.1"/>
    </source>
</evidence>
<keyword evidence="2" id="KW-1003">Cell membrane</keyword>
<dbReference type="EMBL" id="RDQH01000338">
    <property type="protein sequence ID" value="RXH81129.1"/>
    <property type="molecule type" value="Genomic_DNA"/>
</dbReference>
<comment type="catalytic activity">
    <reaction evidence="18 19">
        <text>L-seryl-[protein] + ATP = O-phospho-L-seryl-[protein] + ADP + H(+)</text>
        <dbReference type="Rhea" id="RHEA:17989"/>
        <dbReference type="Rhea" id="RHEA-COMP:9863"/>
        <dbReference type="Rhea" id="RHEA-COMP:11604"/>
        <dbReference type="ChEBI" id="CHEBI:15378"/>
        <dbReference type="ChEBI" id="CHEBI:29999"/>
        <dbReference type="ChEBI" id="CHEBI:30616"/>
        <dbReference type="ChEBI" id="CHEBI:83421"/>
        <dbReference type="ChEBI" id="CHEBI:456216"/>
        <dbReference type="EC" id="2.7.11.1"/>
    </reaction>
</comment>
<dbReference type="GO" id="GO:0004674">
    <property type="term" value="F:protein serine/threonine kinase activity"/>
    <property type="evidence" value="ECO:0007669"/>
    <property type="project" value="UniProtKB-KW"/>
</dbReference>
<evidence type="ECO:0000256" key="5">
    <source>
        <dbReference type="ARBA" id="ARBA00022692"/>
    </source>
</evidence>
<keyword evidence="11 19" id="KW-0067">ATP-binding</keyword>
<evidence type="ECO:0000259" key="22">
    <source>
        <dbReference type="PROSITE" id="PS50011"/>
    </source>
</evidence>
<dbReference type="Gene3D" id="3.30.200.20">
    <property type="entry name" value="Phosphorylase Kinase, domain 1"/>
    <property type="match status" value="1"/>
</dbReference>
<dbReference type="FunFam" id="1.10.510.10:FF:000846">
    <property type="entry name" value="G-type lectin S-receptor-like serine/threonine-protein kinase SD3-1"/>
    <property type="match status" value="1"/>
</dbReference>
<keyword evidence="12 20" id="KW-1133">Transmembrane helix</keyword>
<evidence type="ECO:0000256" key="9">
    <source>
        <dbReference type="ARBA" id="ARBA00022741"/>
    </source>
</evidence>
<protein>
    <recommendedName>
        <fullName evidence="19">Receptor-like serine/threonine-protein kinase</fullName>
        <ecNumber evidence="19">2.7.11.1</ecNumber>
    </recommendedName>
</protein>
<comment type="catalytic activity">
    <reaction evidence="17 19">
        <text>L-threonyl-[protein] + ATP = O-phospho-L-threonyl-[protein] + ADP + H(+)</text>
        <dbReference type="Rhea" id="RHEA:46608"/>
        <dbReference type="Rhea" id="RHEA-COMP:11060"/>
        <dbReference type="Rhea" id="RHEA-COMP:11605"/>
        <dbReference type="ChEBI" id="CHEBI:15378"/>
        <dbReference type="ChEBI" id="CHEBI:30013"/>
        <dbReference type="ChEBI" id="CHEBI:30616"/>
        <dbReference type="ChEBI" id="CHEBI:61977"/>
        <dbReference type="ChEBI" id="CHEBI:456216"/>
        <dbReference type="EC" id="2.7.11.1"/>
    </reaction>
</comment>
<feature type="signal peptide" evidence="21">
    <location>
        <begin position="1"/>
        <end position="28"/>
    </location>
</feature>
<dbReference type="Gene3D" id="2.90.10.10">
    <property type="entry name" value="Bulb-type lectin domain"/>
    <property type="match status" value="2"/>
</dbReference>
<accession>A0A498IDN0</accession>
<dbReference type="PIRSF" id="PIRSF000641">
    <property type="entry name" value="SRK"/>
    <property type="match status" value="1"/>
</dbReference>
<feature type="domain" description="Bulb-type lectin" evidence="23">
    <location>
        <begin position="157"/>
        <end position="275"/>
    </location>
</feature>
<keyword evidence="14" id="KW-1015">Disulfide bond</keyword>
<feature type="domain" description="Protein kinase" evidence="22">
    <location>
        <begin position="486"/>
        <end position="755"/>
    </location>
</feature>
<dbReference type="InterPro" id="IPR011009">
    <property type="entry name" value="Kinase-like_dom_sf"/>
</dbReference>
<evidence type="ECO:0000256" key="1">
    <source>
        <dbReference type="ARBA" id="ARBA00004251"/>
    </source>
</evidence>
<evidence type="ECO:0000313" key="26">
    <source>
        <dbReference type="Proteomes" id="UP000290289"/>
    </source>
</evidence>
<keyword evidence="8" id="KW-0677">Repeat</keyword>
<dbReference type="PANTHER" id="PTHR47974:SF13">
    <property type="entry name" value="G-TYPE LECTIN S-RECEPTOR-LIKE SERINE_THREONINE-PROTEIN KINASE SD3-1"/>
    <property type="match status" value="1"/>
</dbReference>
<dbReference type="AlphaFoldDB" id="A0A498IDN0"/>
<organism evidence="25 26">
    <name type="scientific">Malus domestica</name>
    <name type="common">Apple</name>
    <name type="synonym">Pyrus malus</name>
    <dbReference type="NCBI Taxonomy" id="3750"/>
    <lineage>
        <taxon>Eukaryota</taxon>
        <taxon>Viridiplantae</taxon>
        <taxon>Streptophyta</taxon>
        <taxon>Embryophyta</taxon>
        <taxon>Tracheophyta</taxon>
        <taxon>Spermatophyta</taxon>
        <taxon>Magnoliopsida</taxon>
        <taxon>eudicotyledons</taxon>
        <taxon>Gunneridae</taxon>
        <taxon>Pentapetalae</taxon>
        <taxon>rosids</taxon>
        <taxon>fabids</taxon>
        <taxon>Rosales</taxon>
        <taxon>Rosaceae</taxon>
        <taxon>Amygdaloideae</taxon>
        <taxon>Maleae</taxon>
        <taxon>Malus</taxon>
    </lineage>
</organism>
<dbReference type="PROSITE" id="PS50948">
    <property type="entry name" value="PAN"/>
    <property type="match status" value="1"/>
</dbReference>
<keyword evidence="9 19" id="KW-0547">Nucleotide-binding</keyword>
<dbReference type="InterPro" id="IPR036426">
    <property type="entry name" value="Bulb-type_lectin_dom_sf"/>
</dbReference>
<evidence type="ECO:0000256" key="3">
    <source>
        <dbReference type="ARBA" id="ARBA00022527"/>
    </source>
</evidence>
<dbReference type="Pfam" id="PF00024">
    <property type="entry name" value="PAN_1"/>
    <property type="match status" value="1"/>
</dbReference>
<dbReference type="InterPro" id="IPR024171">
    <property type="entry name" value="SRK-like_kinase"/>
</dbReference>
<dbReference type="GO" id="GO:0005886">
    <property type="term" value="C:plasma membrane"/>
    <property type="evidence" value="ECO:0007669"/>
    <property type="project" value="UniProtKB-SubCell"/>
</dbReference>
<name>A0A498IDN0_MALDO</name>
<dbReference type="SMART" id="SM00473">
    <property type="entry name" value="PAN_AP"/>
    <property type="match status" value="1"/>
</dbReference>
<keyword evidence="15" id="KW-0675">Receptor</keyword>
<dbReference type="PROSITE" id="PS50927">
    <property type="entry name" value="BULB_LECTIN"/>
    <property type="match status" value="2"/>
</dbReference>
<evidence type="ECO:0000256" key="4">
    <source>
        <dbReference type="ARBA" id="ARBA00022679"/>
    </source>
</evidence>
<dbReference type="InterPro" id="IPR003609">
    <property type="entry name" value="Pan_app"/>
</dbReference>
<evidence type="ECO:0000259" key="23">
    <source>
        <dbReference type="PROSITE" id="PS50927"/>
    </source>
</evidence>
<evidence type="ECO:0000256" key="7">
    <source>
        <dbReference type="ARBA" id="ARBA00022734"/>
    </source>
</evidence>
<keyword evidence="3 19" id="KW-0723">Serine/threonine-protein kinase</keyword>
<evidence type="ECO:0000256" key="14">
    <source>
        <dbReference type="ARBA" id="ARBA00023157"/>
    </source>
</evidence>
<dbReference type="Pfam" id="PF07714">
    <property type="entry name" value="PK_Tyr_Ser-Thr"/>
    <property type="match status" value="1"/>
</dbReference>
<dbReference type="InterPro" id="IPR001480">
    <property type="entry name" value="Bulb-type_lectin_dom"/>
</dbReference>
<feature type="domain" description="Apple" evidence="24">
    <location>
        <begin position="327"/>
        <end position="408"/>
    </location>
</feature>
<dbReference type="Gene3D" id="1.10.510.10">
    <property type="entry name" value="Transferase(Phosphotransferase) domain 1"/>
    <property type="match status" value="2"/>
</dbReference>
<evidence type="ECO:0000256" key="20">
    <source>
        <dbReference type="SAM" id="Phobius"/>
    </source>
</evidence>
<evidence type="ECO:0000256" key="6">
    <source>
        <dbReference type="ARBA" id="ARBA00022729"/>
    </source>
</evidence>
<evidence type="ECO:0000256" key="15">
    <source>
        <dbReference type="ARBA" id="ARBA00023170"/>
    </source>
</evidence>
<keyword evidence="16" id="KW-0325">Glycoprotein</keyword>
<keyword evidence="7" id="KW-0430">Lectin</keyword>
<dbReference type="FunFam" id="3.30.200.20:FF:000798">
    <property type="entry name" value="G-type lectin S-receptor-like serine/threonine-protein kinase SD3-1"/>
    <property type="match status" value="1"/>
</dbReference>
<feature type="transmembrane region" description="Helical" evidence="20">
    <location>
        <begin position="436"/>
        <end position="459"/>
    </location>
</feature>
<dbReference type="GO" id="GO:0005524">
    <property type="term" value="F:ATP binding"/>
    <property type="evidence" value="ECO:0007669"/>
    <property type="project" value="UniProtKB-KW"/>
</dbReference>
<dbReference type="Proteomes" id="UP000290289">
    <property type="component" value="Chromosome 12"/>
</dbReference>
<evidence type="ECO:0000256" key="10">
    <source>
        <dbReference type="ARBA" id="ARBA00022777"/>
    </source>
</evidence>
<dbReference type="Pfam" id="PF01453">
    <property type="entry name" value="B_lectin"/>
    <property type="match status" value="1"/>
</dbReference>
<dbReference type="InterPro" id="IPR001245">
    <property type="entry name" value="Ser-Thr/Tyr_kinase_cat_dom"/>
</dbReference>
<dbReference type="CDD" id="cd00028">
    <property type="entry name" value="B_lectin"/>
    <property type="match status" value="1"/>
</dbReference>
<comment type="caution">
    <text evidence="25">The sequence shown here is derived from an EMBL/GenBank/DDBJ whole genome shotgun (WGS) entry which is preliminary data.</text>
</comment>
<evidence type="ECO:0000256" key="13">
    <source>
        <dbReference type="ARBA" id="ARBA00023136"/>
    </source>
</evidence>
<dbReference type="GO" id="GO:0106310">
    <property type="term" value="F:protein serine kinase activity"/>
    <property type="evidence" value="ECO:0007669"/>
    <property type="project" value="RHEA"/>
</dbReference>
<feature type="domain" description="Bulb-type lectin" evidence="23">
    <location>
        <begin position="30"/>
        <end position="154"/>
    </location>
</feature>
<dbReference type="InterPro" id="IPR000858">
    <property type="entry name" value="S_locus_glycoprot_dom"/>
</dbReference>
<sequence length="755" mass="84947">MPELVEHLPKSYLLLCIFVVFLLRTLSGAEIPLGSKLSVADKNIWISPNGDFVFGFFNCSDQPNYSFGIRFNSKSIPLDQQLLVWSAADDLILGNDSYAQLTQDGELVLFDSLKGVTAWTSKTRQLSVVSAALNDNGNLVLLNQEKHIVWQSFDSPSDILLPVQNFSTFQTLRAASRNSVSSYYTLFMSASSQLELRWESHVTYWTSGSPPSSNLSAFITSDGALQLRDQNLKPVWSLYGQDHNDSVSYRFLRLDVDGNLRLYSWVEESESWRSVWQAVENQCDVFATCGQRGICVFNESGFPDCECPFKQQTNESTSRCFIPNHRCASGSNMHHYKHTSLHGMYPPTDDVVAKVSLEKCKSLCQNDLTCTATTFTNDGTARCLIKRTPYVTGYSDPSLSSVSYVKMCADPLAVNPNLSLPSPPLNRSHKFCFPCLIGAASGVFVVFVLVQLALGFWFYRRRNLDRKKAAFAHTSPNSNGLIVLSFSEIEELTENFKYQIGPKMFKGVLPNRKQVAIKDVDASVEERKYRCVVAKIGNIHHKSLVKLQGYCCELDHRFLVYEYVKNGSLEKYIEDVKLCKKLTWGKRFDICLSVARAICYLHTSCREFMSHGNLKCENVVLDENLEAKVTEFGLGNIVSKASCSSCSSAERDVEDFGKMVLVLVSGCRVGDLCEWAYEEWLQGHPENVVDRKIIGGFIVQELERALRIAFWCVQTDERRRPPMREVVKVLEGTLSVDPPPPPFACQGPLDDEEEP</sequence>
<feature type="chain" id="PRO_5019772004" description="Receptor-like serine/threonine-protein kinase" evidence="21">
    <location>
        <begin position="29"/>
        <end position="755"/>
    </location>
</feature>
<dbReference type="SUPFAM" id="SSF51110">
    <property type="entry name" value="alpha-D-mannose-specific plant lectins"/>
    <property type="match status" value="2"/>
</dbReference>
<keyword evidence="26" id="KW-1185">Reference proteome</keyword>
<comment type="subcellular location">
    <subcellularLocation>
        <location evidence="1">Cell membrane</location>
        <topology evidence="1">Single-pass type I membrane protein</topology>
    </subcellularLocation>
</comment>
<evidence type="ECO:0000256" key="16">
    <source>
        <dbReference type="ARBA" id="ARBA00023180"/>
    </source>
</evidence>
<evidence type="ECO:0000259" key="24">
    <source>
        <dbReference type="PROSITE" id="PS50948"/>
    </source>
</evidence>
<evidence type="ECO:0000256" key="8">
    <source>
        <dbReference type="ARBA" id="ARBA00022737"/>
    </source>
</evidence>
<evidence type="ECO:0000256" key="21">
    <source>
        <dbReference type="SAM" id="SignalP"/>
    </source>
</evidence>
<keyword evidence="13 20" id="KW-0472">Membrane</keyword>
<dbReference type="InterPro" id="IPR000719">
    <property type="entry name" value="Prot_kinase_dom"/>
</dbReference>
<dbReference type="GO" id="GO:0048544">
    <property type="term" value="P:recognition of pollen"/>
    <property type="evidence" value="ECO:0007669"/>
    <property type="project" value="InterPro"/>
</dbReference>
<evidence type="ECO:0000256" key="19">
    <source>
        <dbReference type="PIRNR" id="PIRNR000641"/>
    </source>
</evidence>
<keyword evidence="4 19" id="KW-0808">Transferase</keyword>
<dbReference type="FunFam" id="2.90.10.10:FF:000016">
    <property type="entry name" value="G-type lectin S-receptor-like serine/threonine-protein kinase"/>
    <property type="match status" value="1"/>
</dbReference>
<keyword evidence="6 21" id="KW-0732">Signal</keyword>
<dbReference type="GO" id="GO:0030246">
    <property type="term" value="F:carbohydrate binding"/>
    <property type="evidence" value="ECO:0007669"/>
    <property type="project" value="UniProtKB-KW"/>
</dbReference>
<dbReference type="SMART" id="SM00108">
    <property type="entry name" value="B_lectin"/>
    <property type="match status" value="1"/>
</dbReference>